<dbReference type="InterPro" id="IPR011262">
    <property type="entry name" value="DNA-dir_RNA_pol_insert"/>
</dbReference>
<dbReference type="InterPro" id="IPR011773">
    <property type="entry name" value="DNA-dir_RpoA"/>
</dbReference>
<accession>A0A7L4YR33</accession>
<dbReference type="NCBIfam" id="NF003513">
    <property type="entry name" value="PRK05182.1-2"/>
    <property type="match status" value="1"/>
</dbReference>
<keyword evidence="6 12" id="KW-0548">Nucleotidyltransferase</keyword>
<dbReference type="NCBIfam" id="NF003514">
    <property type="entry name" value="PRK05182.1-4"/>
    <property type="match status" value="1"/>
</dbReference>
<reference evidence="15 16" key="1">
    <citation type="journal article" date="2018" name="Int. J. Syst. Evol. Microbiol.">
        <title>Epidermidibacterium keratini gen. nov., sp. nov., a member of the family Sporichthyaceae, isolated from keratin epidermis.</title>
        <authorList>
            <person name="Lee D.G."/>
            <person name="Trujillo M.E."/>
            <person name="Kang S."/>
            <person name="Nam J.J."/>
            <person name="Kim Y.J."/>
        </authorList>
    </citation>
    <scope>NUCLEOTIDE SEQUENCE [LARGE SCALE GENOMIC DNA]</scope>
    <source>
        <strain evidence="15 16">EPI-7</strain>
    </source>
</reference>
<keyword evidence="16" id="KW-1185">Reference proteome</keyword>
<comment type="similarity">
    <text evidence="1 12">Belongs to the RNA polymerase alpha chain family.</text>
</comment>
<feature type="domain" description="DNA-directed RNA polymerase RpoA/D/Rpb3-type" evidence="14">
    <location>
        <begin position="18"/>
        <end position="225"/>
    </location>
</feature>
<gene>
    <name evidence="12" type="primary">rpoA</name>
    <name evidence="15" type="ORF">EK0264_14640</name>
</gene>
<dbReference type="Pfam" id="PF03118">
    <property type="entry name" value="RNA_pol_A_CTD"/>
    <property type="match status" value="1"/>
</dbReference>
<evidence type="ECO:0000259" key="14">
    <source>
        <dbReference type="SMART" id="SM00662"/>
    </source>
</evidence>
<evidence type="ECO:0000256" key="12">
    <source>
        <dbReference type="HAMAP-Rule" id="MF_00059"/>
    </source>
</evidence>
<comment type="subunit">
    <text evidence="11 12">Homodimer. The RNAP catalytic core consists of 2 alpha, 1 beta, 1 beta' and 1 omega subunit. When a sigma factor is associated with the core the holoenzyme is formed, which can initiate transcription.</text>
</comment>
<evidence type="ECO:0000256" key="8">
    <source>
        <dbReference type="ARBA" id="ARBA00032524"/>
    </source>
</evidence>
<comment type="domain">
    <text evidence="12">The N-terminal domain is essential for RNAP assembly and basal transcription, whereas the C-terminal domain is involved in interaction with transcriptional regulators and with upstream promoter elements.</text>
</comment>
<protein>
    <recommendedName>
        <fullName evidence="3 12">DNA-directed RNA polymerase subunit alpha</fullName>
        <shortName evidence="12">RNAP subunit alpha</shortName>
        <ecNumber evidence="2 12">2.7.7.6</ecNumber>
    </recommendedName>
    <alternativeName>
        <fullName evidence="9 12">RNA polymerase subunit alpha</fullName>
    </alternativeName>
    <alternativeName>
        <fullName evidence="8 12">Transcriptase subunit alpha</fullName>
    </alternativeName>
</protein>
<dbReference type="InterPro" id="IPR011260">
    <property type="entry name" value="RNAP_asu_C"/>
</dbReference>
<dbReference type="HAMAP" id="MF_00059">
    <property type="entry name" value="RNApol_bact_RpoA"/>
    <property type="match status" value="1"/>
</dbReference>
<dbReference type="GO" id="GO:0003899">
    <property type="term" value="F:DNA-directed RNA polymerase activity"/>
    <property type="evidence" value="ECO:0007669"/>
    <property type="project" value="UniProtKB-UniRule"/>
</dbReference>
<sequence>MLISQRPTVSEETVDERRSKFIIEPLEPGFGYTLGNSLRRTLLSSIPGAAITSIKIDGVLHEFQTVEGVKEDVTELILNLKDLVVSSEEDEPVTIVLRKQGPGEATAGDIQAPAGVTVHNPDLKIATINKKGQLEIELTIERGRGYVPAPQNKQQGQEIGRIPVDSIYSPVLKVSYNVEATRVEQRTDFDRLVVDVETKASMAPRDAIASAGRTLVELFGLFHELNVDAEGIEVGPSPSEAADLASYTMPIEDMDLTVRSFNCLKREGIHTVGELVSRTESDLLDIRNFGQKSIDEVKLKLHSMGLGLKDGAPFDPAQLAGMYDDEFDTGFSSVDSRPAGQSSDEQDYAETEEL</sequence>
<dbReference type="Gene3D" id="2.170.120.12">
    <property type="entry name" value="DNA-directed RNA polymerase, insert domain"/>
    <property type="match status" value="1"/>
</dbReference>
<dbReference type="EC" id="2.7.7.6" evidence="2 12"/>
<evidence type="ECO:0000256" key="9">
    <source>
        <dbReference type="ARBA" id="ARBA00033070"/>
    </source>
</evidence>
<dbReference type="SUPFAM" id="SSF55257">
    <property type="entry name" value="RBP11-like subunits of RNA polymerase"/>
    <property type="match status" value="1"/>
</dbReference>
<evidence type="ECO:0000313" key="16">
    <source>
        <dbReference type="Proteomes" id="UP000463857"/>
    </source>
</evidence>
<dbReference type="NCBIfam" id="TIGR02027">
    <property type="entry name" value="rpoA"/>
    <property type="match status" value="1"/>
</dbReference>
<keyword evidence="4 12" id="KW-0240">DNA-directed RNA polymerase</keyword>
<dbReference type="Pfam" id="PF01000">
    <property type="entry name" value="RNA_pol_A_bac"/>
    <property type="match status" value="1"/>
</dbReference>
<dbReference type="InterPro" id="IPR036643">
    <property type="entry name" value="RNApol_insert_sf"/>
</dbReference>
<dbReference type="EMBL" id="CP047156">
    <property type="protein sequence ID" value="QHC01403.1"/>
    <property type="molecule type" value="Genomic_DNA"/>
</dbReference>
<dbReference type="OrthoDB" id="9805706at2"/>
<dbReference type="GO" id="GO:0003677">
    <property type="term" value="F:DNA binding"/>
    <property type="evidence" value="ECO:0007669"/>
    <property type="project" value="UniProtKB-UniRule"/>
</dbReference>
<dbReference type="Gene3D" id="3.30.1360.10">
    <property type="entry name" value="RNA polymerase, RBP11-like subunit"/>
    <property type="match status" value="1"/>
</dbReference>
<dbReference type="Gene3D" id="1.10.150.20">
    <property type="entry name" value="5' to 3' exonuclease, C-terminal subdomain"/>
    <property type="match status" value="1"/>
</dbReference>
<evidence type="ECO:0000256" key="2">
    <source>
        <dbReference type="ARBA" id="ARBA00012418"/>
    </source>
</evidence>
<evidence type="ECO:0000313" key="15">
    <source>
        <dbReference type="EMBL" id="QHC01403.1"/>
    </source>
</evidence>
<keyword evidence="5 12" id="KW-0808">Transferase</keyword>
<dbReference type="AlphaFoldDB" id="A0A7L4YR33"/>
<dbReference type="FunFam" id="1.10.150.20:FF:000001">
    <property type="entry name" value="DNA-directed RNA polymerase subunit alpha"/>
    <property type="match status" value="1"/>
</dbReference>
<evidence type="ECO:0000256" key="7">
    <source>
        <dbReference type="ARBA" id="ARBA00023163"/>
    </source>
</evidence>
<proteinExistence type="inferred from homology"/>
<dbReference type="FunCoup" id="A0A7L4YR33">
    <property type="interactions" value="139"/>
</dbReference>
<evidence type="ECO:0000256" key="4">
    <source>
        <dbReference type="ARBA" id="ARBA00022478"/>
    </source>
</evidence>
<evidence type="ECO:0000256" key="3">
    <source>
        <dbReference type="ARBA" id="ARBA00015972"/>
    </source>
</evidence>
<dbReference type="InterPro" id="IPR036603">
    <property type="entry name" value="RBP11-like"/>
</dbReference>
<feature type="region of interest" description="Alpha N-terminal domain (alpha-NTD)" evidence="12">
    <location>
        <begin position="1"/>
        <end position="233"/>
    </location>
</feature>
<feature type="region of interest" description="Disordered" evidence="13">
    <location>
        <begin position="329"/>
        <end position="354"/>
    </location>
</feature>
<evidence type="ECO:0000256" key="5">
    <source>
        <dbReference type="ARBA" id="ARBA00022679"/>
    </source>
</evidence>
<dbReference type="SMART" id="SM00662">
    <property type="entry name" value="RPOLD"/>
    <property type="match status" value="1"/>
</dbReference>
<dbReference type="SUPFAM" id="SSF47789">
    <property type="entry name" value="C-terminal domain of RNA polymerase alpha subunit"/>
    <property type="match status" value="1"/>
</dbReference>
<dbReference type="GO" id="GO:0000428">
    <property type="term" value="C:DNA-directed RNA polymerase complex"/>
    <property type="evidence" value="ECO:0007669"/>
    <property type="project" value="UniProtKB-KW"/>
</dbReference>
<feature type="compositionally biased region" description="Acidic residues" evidence="13">
    <location>
        <begin position="344"/>
        <end position="354"/>
    </location>
</feature>
<organism evidence="15 16">
    <name type="scientific">Epidermidibacterium keratini</name>
    <dbReference type="NCBI Taxonomy" id="1891644"/>
    <lineage>
        <taxon>Bacteria</taxon>
        <taxon>Bacillati</taxon>
        <taxon>Actinomycetota</taxon>
        <taxon>Actinomycetes</taxon>
        <taxon>Sporichthyales</taxon>
        <taxon>Sporichthyaceae</taxon>
        <taxon>Epidermidibacterium</taxon>
    </lineage>
</organism>
<dbReference type="Pfam" id="PF01193">
    <property type="entry name" value="RNA_pol_L"/>
    <property type="match status" value="1"/>
</dbReference>
<name>A0A7L4YR33_9ACTN</name>
<dbReference type="NCBIfam" id="NF003519">
    <property type="entry name" value="PRK05182.2-5"/>
    <property type="match status" value="1"/>
</dbReference>
<evidence type="ECO:0000256" key="1">
    <source>
        <dbReference type="ARBA" id="ARBA00007123"/>
    </source>
</evidence>
<dbReference type="InterPro" id="IPR011263">
    <property type="entry name" value="DNA-dir_RNA_pol_RpoA/D/Rpb3"/>
</dbReference>
<dbReference type="CDD" id="cd06928">
    <property type="entry name" value="RNAP_alpha_NTD"/>
    <property type="match status" value="1"/>
</dbReference>
<comment type="function">
    <text evidence="12">DNA-dependent RNA polymerase catalyzes the transcription of DNA into RNA using the four ribonucleoside triphosphates as substrates.</text>
</comment>
<dbReference type="GO" id="GO:0006351">
    <property type="term" value="P:DNA-templated transcription"/>
    <property type="evidence" value="ECO:0007669"/>
    <property type="project" value="UniProtKB-UniRule"/>
</dbReference>
<evidence type="ECO:0000256" key="11">
    <source>
        <dbReference type="ARBA" id="ARBA00066029"/>
    </source>
</evidence>
<comment type="catalytic activity">
    <reaction evidence="10 12">
        <text>RNA(n) + a ribonucleoside 5'-triphosphate = RNA(n+1) + diphosphate</text>
        <dbReference type="Rhea" id="RHEA:21248"/>
        <dbReference type="Rhea" id="RHEA-COMP:14527"/>
        <dbReference type="Rhea" id="RHEA-COMP:17342"/>
        <dbReference type="ChEBI" id="CHEBI:33019"/>
        <dbReference type="ChEBI" id="CHEBI:61557"/>
        <dbReference type="ChEBI" id="CHEBI:140395"/>
        <dbReference type="EC" id="2.7.7.6"/>
    </reaction>
</comment>
<keyword evidence="7 12" id="KW-0804">Transcription</keyword>
<dbReference type="FunFam" id="2.170.120.12:FF:000001">
    <property type="entry name" value="DNA-directed RNA polymerase subunit alpha"/>
    <property type="match status" value="1"/>
</dbReference>
<feature type="region of interest" description="Alpha C-terminal domain (alpha-CTD)" evidence="12">
    <location>
        <begin position="244"/>
        <end position="354"/>
    </location>
</feature>
<dbReference type="Proteomes" id="UP000463857">
    <property type="component" value="Chromosome"/>
</dbReference>
<evidence type="ECO:0000256" key="13">
    <source>
        <dbReference type="SAM" id="MobiDB-lite"/>
    </source>
</evidence>
<dbReference type="GO" id="GO:0005737">
    <property type="term" value="C:cytoplasm"/>
    <property type="evidence" value="ECO:0007669"/>
    <property type="project" value="UniProtKB-ARBA"/>
</dbReference>
<dbReference type="SUPFAM" id="SSF56553">
    <property type="entry name" value="Insert subdomain of RNA polymerase alpha subunit"/>
    <property type="match status" value="1"/>
</dbReference>
<feature type="compositionally biased region" description="Polar residues" evidence="13">
    <location>
        <begin position="330"/>
        <end position="343"/>
    </location>
</feature>
<dbReference type="KEGG" id="eke:EK0264_14640"/>
<dbReference type="GO" id="GO:0046983">
    <property type="term" value="F:protein dimerization activity"/>
    <property type="evidence" value="ECO:0007669"/>
    <property type="project" value="InterPro"/>
</dbReference>
<dbReference type="InParanoid" id="A0A7L4YR33"/>
<evidence type="ECO:0000256" key="10">
    <source>
        <dbReference type="ARBA" id="ARBA00048552"/>
    </source>
</evidence>
<evidence type="ECO:0000256" key="6">
    <source>
        <dbReference type="ARBA" id="ARBA00022695"/>
    </source>
</evidence>
<dbReference type="RefSeq" id="WP_159546538.1">
    <property type="nucleotide sequence ID" value="NZ_CP047156.1"/>
</dbReference>